<keyword evidence="3" id="KW-1185">Reference proteome</keyword>
<protein>
    <submittedName>
        <fullName evidence="2">Uncharacterized protein</fullName>
    </submittedName>
</protein>
<sequence length="319" mass="35758">MPAVREATMCTWRFFLEPAAMAKDEPEQCKPSFQSRLAEWSEQCLRFQSSGETWVPTKPCCPANPVLGLEAFLWQGEKKHQARACVELLSIEELLTLHRHFLATENRQHPQPASGVVSPSLVCLQVRPWAGESPQKLPATDRTGSDEASAANPSGLKQSPILSKASGSALTELSPAKRNPDSPSTKKRINEVAKAEKLKWKPQKAKGVSYCSRSRSWRVAVWDPTTKTTKFGGYFPVKKDALAQARKLAKKFKRRPGSDVKGVYWYRNGWHVRIYDAATQKLKYGGSFKVKKEAEARAKELAKDLGACRHSKKKQSRKH</sequence>
<name>A0A1Q9E1G0_SYMMI</name>
<evidence type="ECO:0000313" key="2">
    <source>
        <dbReference type="EMBL" id="OLQ01274.1"/>
    </source>
</evidence>
<comment type="caution">
    <text evidence="2">The sequence shown here is derived from an EMBL/GenBank/DDBJ whole genome shotgun (WGS) entry which is preliminary data.</text>
</comment>
<feature type="compositionally biased region" description="Polar residues" evidence="1">
    <location>
        <begin position="151"/>
        <end position="171"/>
    </location>
</feature>
<dbReference type="EMBL" id="LSRX01000298">
    <property type="protein sequence ID" value="OLQ01274.1"/>
    <property type="molecule type" value="Genomic_DNA"/>
</dbReference>
<gene>
    <name evidence="2" type="ORF">AK812_SmicGene15979</name>
</gene>
<evidence type="ECO:0000256" key="1">
    <source>
        <dbReference type="SAM" id="MobiDB-lite"/>
    </source>
</evidence>
<reference evidence="2 3" key="1">
    <citation type="submission" date="2016-02" db="EMBL/GenBank/DDBJ databases">
        <title>Genome analysis of coral dinoflagellate symbionts highlights evolutionary adaptations to a symbiotic lifestyle.</title>
        <authorList>
            <person name="Aranda M."/>
            <person name="Li Y."/>
            <person name="Liew Y.J."/>
            <person name="Baumgarten S."/>
            <person name="Simakov O."/>
            <person name="Wilson M."/>
            <person name="Piel J."/>
            <person name="Ashoor H."/>
            <person name="Bougouffa S."/>
            <person name="Bajic V.B."/>
            <person name="Ryu T."/>
            <person name="Ravasi T."/>
            <person name="Bayer T."/>
            <person name="Micklem G."/>
            <person name="Kim H."/>
            <person name="Bhak J."/>
            <person name="Lajeunesse T.C."/>
            <person name="Voolstra C.R."/>
        </authorList>
    </citation>
    <scope>NUCLEOTIDE SEQUENCE [LARGE SCALE GENOMIC DNA]</scope>
    <source>
        <strain evidence="2 3">CCMP2467</strain>
    </source>
</reference>
<feature type="region of interest" description="Disordered" evidence="1">
    <location>
        <begin position="133"/>
        <end position="187"/>
    </location>
</feature>
<evidence type="ECO:0000313" key="3">
    <source>
        <dbReference type="Proteomes" id="UP000186817"/>
    </source>
</evidence>
<accession>A0A1Q9E1G0</accession>
<dbReference type="AlphaFoldDB" id="A0A1Q9E1G0"/>
<dbReference type="Proteomes" id="UP000186817">
    <property type="component" value="Unassembled WGS sequence"/>
</dbReference>
<proteinExistence type="predicted"/>
<dbReference type="OrthoDB" id="409949at2759"/>
<organism evidence="2 3">
    <name type="scientific">Symbiodinium microadriaticum</name>
    <name type="common">Dinoflagellate</name>
    <name type="synonym">Zooxanthella microadriatica</name>
    <dbReference type="NCBI Taxonomy" id="2951"/>
    <lineage>
        <taxon>Eukaryota</taxon>
        <taxon>Sar</taxon>
        <taxon>Alveolata</taxon>
        <taxon>Dinophyceae</taxon>
        <taxon>Suessiales</taxon>
        <taxon>Symbiodiniaceae</taxon>
        <taxon>Symbiodinium</taxon>
    </lineage>
</organism>